<gene>
    <name evidence="1" type="ORF">PanWU01x14_232380</name>
</gene>
<dbReference type="AlphaFoldDB" id="A0A2P5BK33"/>
<evidence type="ECO:0000313" key="1">
    <source>
        <dbReference type="EMBL" id="PON49152.1"/>
    </source>
</evidence>
<organism evidence="1 2">
    <name type="scientific">Parasponia andersonii</name>
    <name type="common">Sponia andersonii</name>
    <dbReference type="NCBI Taxonomy" id="3476"/>
    <lineage>
        <taxon>Eukaryota</taxon>
        <taxon>Viridiplantae</taxon>
        <taxon>Streptophyta</taxon>
        <taxon>Embryophyta</taxon>
        <taxon>Tracheophyta</taxon>
        <taxon>Spermatophyta</taxon>
        <taxon>Magnoliopsida</taxon>
        <taxon>eudicotyledons</taxon>
        <taxon>Gunneridae</taxon>
        <taxon>Pentapetalae</taxon>
        <taxon>rosids</taxon>
        <taxon>fabids</taxon>
        <taxon>Rosales</taxon>
        <taxon>Cannabaceae</taxon>
        <taxon>Parasponia</taxon>
    </lineage>
</organism>
<dbReference type="Proteomes" id="UP000237105">
    <property type="component" value="Unassembled WGS sequence"/>
</dbReference>
<comment type="caution">
    <text evidence="1">The sequence shown here is derived from an EMBL/GenBank/DDBJ whole genome shotgun (WGS) entry which is preliminary data.</text>
</comment>
<protein>
    <submittedName>
        <fullName evidence="1">Uncharacterized protein</fullName>
    </submittedName>
</protein>
<proteinExistence type="predicted"/>
<accession>A0A2P5BK33</accession>
<reference evidence="2" key="1">
    <citation type="submission" date="2016-06" db="EMBL/GenBank/DDBJ databases">
        <title>Parallel loss of symbiosis genes in relatives of nitrogen-fixing non-legume Parasponia.</title>
        <authorList>
            <person name="Van Velzen R."/>
            <person name="Holmer R."/>
            <person name="Bu F."/>
            <person name="Rutten L."/>
            <person name="Van Zeijl A."/>
            <person name="Liu W."/>
            <person name="Santuari L."/>
            <person name="Cao Q."/>
            <person name="Sharma T."/>
            <person name="Shen D."/>
            <person name="Roswanjaya Y."/>
            <person name="Wardhani T."/>
            <person name="Kalhor M.S."/>
            <person name="Jansen J."/>
            <person name="Van den Hoogen J."/>
            <person name="Gungor B."/>
            <person name="Hartog M."/>
            <person name="Hontelez J."/>
            <person name="Verver J."/>
            <person name="Yang W.-C."/>
            <person name="Schijlen E."/>
            <person name="Repin R."/>
            <person name="Schilthuizen M."/>
            <person name="Schranz E."/>
            <person name="Heidstra R."/>
            <person name="Miyata K."/>
            <person name="Fedorova E."/>
            <person name="Kohlen W."/>
            <person name="Bisseling T."/>
            <person name="Smit S."/>
            <person name="Geurts R."/>
        </authorList>
    </citation>
    <scope>NUCLEOTIDE SEQUENCE [LARGE SCALE GENOMIC DNA]</scope>
    <source>
        <strain evidence="2">cv. WU1-14</strain>
    </source>
</reference>
<dbReference type="EMBL" id="JXTB01000266">
    <property type="protein sequence ID" value="PON49152.1"/>
    <property type="molecule type" value="Genomic_DNA"/>
</dbReference>
<sequence>KDLMGSYKNSVSLVVIVHKQSQVSLLRCRMPEWYNQKACQSLVHSHLVVAATSMSTLYVPRHP</sequence>
<feature type="non-terminal residue" evidence="1">
    <location>
        <position position="1"/>
    </location>
</feature>
<evidence type="ECO:0000313" key="2">
    <source>
        <dbReference type="Proteomes" id="UP000237105"/>
    </source>
</evidence>
<keyword evidence="2" id="KW-1185">Reference proteome</keyword>
<name>A0A2P5BK33_PARAD</name>